<dbReference type="PANTHER" id="PTHR48021">
    <property type="match status" value="1"/>
</dbReference>
<dbReference type="InterPro" id="IPR020846">
    <property type="entry name" value="MFS_dom"/>
</dbReference>
<dbReference type="Pfam" id="PF00083">
    <property type="entry name" value="Sugar_tr"/>
    <property type="match status" value="1"/>
</dbReference>
<dbReference type="InterPro" id="IPR050549">
    <property type="entry name" value="MFS_Trehalose_Transporter"/>
</dbReference>
<dbReference type="InterPro" id="IPR005828">
    <property type="entry name" value="MFS_sugar_transport-like"/>
</dbReference>
<proteinExistence type="predicted"/>
<reference evidence="7 8" key="1">
    <citation type="journal article" date="2021" name="BMC Biol.">
        <title>Horizontally acquired antibacterial genes associated with adaptive radiation of ladybird beetles.</title>
        <authorList>
            <person name="Li H.S."/>
            <person name="Tang X.F."/>
            <person name="Huang Y.H."/>
            <person name="Xu Z.Y."/>
            <person name="Chen M.L."/>
            <person name="Du X.Y."/>
            <person name="Qiu B.Y."/>
            <person name="Chen P.T."/>
            <person name="Zhang W."/>
            <person name="Slipinski A."/>
            <person name="Escalona H.E."/>
            <person name="Waterhouse R.M."/>
            <person name="Zwick A."/>
            <person name="Pang H."/>
        </authorList>
    </citation>
    <scope>NUCLEOTIDE SEQUENCE [LARGE SCALE GENOMIC DNA]</scope>
    <source>
        <strain evidence="7">SYSU2018</strain>
    </source>
</reference>
<feature type="transmembrane region" description="Helical" evidence="5">
    <location>
        <begin position="151"/>
        <end position="174"/>
    </location>
</feature>
<protein>
    <recommendedName>
        <fullName evidence="6">Major facilitator superfamily (MFS) profile domain-containing protein</fullName>
    </recommendedName>
</protein>
<evidence type="ECO:0000256" key="1">
    <source>
        <dbReference type="ARBA" id="ARBA00004141"/>
    </source>
</evidence>
<dbReference type="SUPFAM" id="SSF103473">
    <property type="entry name" value="MFS general substrate transporter"/>
    <property type="match status" value="1"/>
</dbReference>
<feature type="transmembrane region" description="Helical" evidence="5">
    <location>
        <begin position="122"/>
        <end position="139"/>
    </location>
</feature>
<evidence type="ECO:0000256" key="2">
    <source>
        <dbReference type="ARBA" id="ARBA00022692"/>
    </source>
</evidence>
<dbReference type="Gene3D" id="1.20.1250.20">
    <property type="entry name" value="MFS general substrate transporter like domains"/>
    <property type="match status" value="1"/>
</dbReference>
<dbReference type="EMBL" id="JABFTP020000062">
    <property type="protein sequence ID" value="KAL3274502.1"/>
    <property type="molecule type" value="Genomic_DNA"/>
</dbReference>
<keyword evidence="8" id="KW-1185">Reference proteome</keyword>
<evidence type="ECO:0000313" key="8">
    <source>
        <dbReference type="Proteomes" id="UP001516400"/>
    </source>
</evidence>
<evidence type="ECO:0000313" key="7">
    <source>
        <dbReference type="EMBL" id="KAL3274502.1"/>
    </source>
</evidence>
<dbReference type="InterPro" id="IPR036259">
    <property type="entry name" value="MFS_trans_sf"/>
</dbReference>
<sequence>METWIFFSNCLGKHYTFFVAIIGNLLGFFSGISLAWSSPVLAKLKDPKEGDDPFGRPISDEEYALIGSLFSIGGAVGPIILIFSLEYLGRKPTMIILATIPIISYAQLAFSTDIYEYYVCRLALGVSVGGSFSIIAVYISEIVSSKMRGAFVSLGTSFILTGCLFSYCVGPYVSIRNFNIIIASASLLYLPIFILFCPESLYFTMQKHGREKLYII</sequence>
<comment type="subcellular location">
    <subcellularLocation>
        <location evidence="1">Membrane</location>
        <topology evidence="1">Multi-pass membrane protein</topology>
    </subcellularLocation>
</comment>
<feature type="transmembrane region" description="Helical" evidence="5">
    <location>
        <begin position="63"/>
        <end position="85"/>
    </location>
</feature>
<keyword evidence="4 5" id="KW-0472">Membrane</keyword>
<feature type="domain" description="Major facilitator superfamily (MFS) profile" evidence="6">
    <location>
        <begin position="16"/>
        <end position="216"/>
    </location>
</feature>
<evidence type="ECO:0000256" key="4">
    <source>
        <dbReference type="ARBA" id="ARBA00023136"/>
    </source>
</evidence>
<dbReference type="PANTHER" id="PTHR48021:SF47">
    <property type="entry name" value="GH17672P"/>
    <property type="match status" value="1"/>
</dbReference>
<dbReference type="PROSITE" id="PS00216">
    <property type="entry name" value="SUGAR_TRANSPORT_1"/>
    <property type="match status" value="1"/>
</dbReference>
<accession>A0ABD2N6Z7</accession>
<feature type="transmembrane region" description="Helical" evidence="5">
    <location>
        <begin position="92"/>
        <end position="110"/>
    </location>
</feature>
<organism evidence="7 8">
    <name type="scientific">Cryptolaemus montrouzieri</name>
    <dbReference type="NCBI Taxonomy" id="559131"/>
    <lineage>
        <taxon>Eukaryota</taxon>
        <taxon>Metazoa</taxon>
        <taxon>Ecdysozoa</taxon>
        <taxon>Arthropoda</taxon>
        <taxon>Hexapoda</taxon>
        <taxon>Insecta</taxon>
        <taxon>Pterygota</taxon>
        <taxon>Neoptera</taxon>
        <taxon>Endopterygota</taxon>
        <taxon>Coleoptera</taxon>
        <taxon>Polyphaga</taxon>
        <taxon>Cucujiformia</taxon>
        <taxon>Coccinelloidea</taxon>
        <taxon>Coccinellidae</taxon>
        <taxon>Scymninae</taxon>
        <taxon>Scymnini</taxon>
        <taxon>Cryptolaemus</taxon>
    </lineage>
</organism>
<dbReference type="Proteomes" id="UP001516400">
    <property type="component" value="Unassembled WGS sequence"/>
</dbReference>
<comment type="caution">
    <text evidence="7">The sequence shown here is derived from an EMBL/GenBank/DDBJ whole genome shotgun (WGS) entry which is preliminary data.</text>
</comment>
<keyword evidence="2 5" id="KW-0812">Transmembrane</keyword>
<dbReference type="AlphaFoldDB" id="A0ABD2N6Z7"/>
<gene>
    <name evidence="7" type="ORF">HHI36_015885</name>
</gene>
<keyword evidence="3 5" id="KW-1133">Transmembrane helix</keyword>
<dbReference type="InterPro" id="IPR005829">
    <property type="entry name" value="Sugar_transporter_CS"/>
</dbReference>
<evidence type="ECO:0000256" key="3">
    <source>
        <dbReference type="ARBA" id="ARBA00022989"/>
    </source>
</evidence>
<dbReference type="PROSITE" id="PS50850">
    <property type="entry name" value="MFS"/>
    <property type="match status" value="1"/>
</dbReference>
<evidence type="ECO:0000256" key="5">
    <source>
        <dbReference type="SAM" id="Phobius"/>
    </source>
</evidence>
<evidence type="ECO:0000259" key="6">
    <source>
        <dbReference type="PROSITE" id="PS50850"/>
    </source>
</evidence>
<feature type="transmembrane region" description="Helical" evidence="5">
    <location>
        <begin position="180"/>
        <end position="203"/>
    </location>
</feature>
<feature type="transmembrane region" description="Helical" evidence="5">
    <location>
        <begin position="15"/>
        <end position="36"/>
    </location>
</feature>
<dbReference type="GO" id="GO:0016020">
    <property type="term" value="C:membrane"/>
    <property type="evidence" value="ECO:0007669"/>
    <property type="project" value="UniProtKB-SubCell"/>
</dbReference>
<name>A0ABD2N6Z7_9CUCU</name>